<sequence>MRSGFHEQHPGHHQHHTKAHHPGKTLPKNDPPNHCCQSNARVDASIINSGGHQIQRGRVA</sequence>
<reference evidence="3" key="1">
    <citation type="submission" date="2016-10" db="EMBL/GenBank/DDBJ databases">
        <authorList>
            <person name="Varghese N."/>
            <person name="Submissions S."/>
        </authorList>
    </citation>
    <scope>NUCLEOTIDE SEQUENCE [LARGE SCALE GENOMIC DNA]</scope>
    <source>
        <strain evidence="3">DSM 20524</strain>
    </source>
</reference>
<feature type="region of interest" description="Disordered" evidence="1">
    <location>
        <begin position="1"/>
        <end position="41"/>
    </location>
</feature>
<gene>
    <name evidence="2" type="ORF">SAMN05661109_00859</name>
</gene>
<protein>
    <submittedName>
        <fullName evidence="2">Uncharacterized protein</fullName>
    </submittedName>
</protein>
<feature type="compositionally biased region" description="Basic and acidic residues" evidence="1">
    <location>
        <begin position="1"/>
        <end position="10"/>
    </location>
</feature>
<proteinExistence type="predicted"/>
<organism evidence="2 3">
    <name type="scientific">Corynebacterium cystitidis DSM 20524</name>
    <dbReference type="NCBI Taxonomy" id="1121357"/>
    <lineage>
        <taxon>Bacteria</taxon>
        <taxon>Bacillati</taxon>
        <taxon>Actinomycetota</taxon>
        <taxon>Actinomycetes</taxon>
        <taxon>Mycobacteriales</taxon>
        <taxon>Corynebacteriaceae</taxon>
        <taxon>Corynebacterium</taxon>
    </lineage>
</organism>
<dbReference type="AlphaFoldDB" id="A0A1H9RE34"/>
<evidence type="ECO:0000313" key="2">
    <source>
        <dbReference type="EMBL" id="SER70795.1"/>
    </source>
</evidence>
<evidence type="ECO:0000256" key="1">
    <source>
        <dbReference type="SAM" id="MobiDB-lite"/>
    </source>
</evidence>
<name>A0A1H9RE34_9CORY</name>
<keyword evidence="3" id="KW-1185">Reference proteome</keyword>
<evidence type="ECO:0000313" key="3">
    <source>
        <dbReference type="Proteomes" id="UP000198929"/>
    </source>
</evidence>
<accession>A0A1H9RE34</accession>
<feature type="compositionally biased region" description="Basic residues" evidence="1">
    <location>
        <begin position="11"/>
        <end position="23"/>
    </location>
</feature>
<dbReference type="EMBL" id="FOGQ01000002">
    <property type="protein sequence ID" value="SER70795.1"/>
    <property type="molecule type" value="Genomic_DNA"/>
</dbReference>
<dbReference type="STRING" id="1121357.SAMN05661109_00859"/>
<dbReference type="Proteomes" id="UP000198929">
    <property type="component" value="Unassembled WGS sequence"/>
</dbReference>